<dbReference type="PANTHER" id="PTHR33941">
    <property type="entry name" value="PROPANEDIOL UTILIZATION PROTEIN PDUA"/>
    <property type="match status" value="1"/>
</dbReference>
<dbReference type="GO" id="GO:0031469">
    <property type="term" value="C:bacterial microcompartment"/>
    <property type="evidence" value="ECO:0007669"/>
    <property type="project" value="InterPro"/>
</dbReference>
<dbReference type="EMBL" id="BARW01006605">
    <property type="protein sequence ID" value="GAI78268.1"/>
    <property type="molecule type" value="Genomic_DNA"/>
</dbReference>
<protein>
    <recommendedName>
        <fullName evidence="1">BMC domain-containing protein</fullName>
    </recommendedName>
</protein>
<dbReference type="SUPFAM" id="SSF143414">
    <property type="entry name" value="CcmK-like"/>
    <property type="match status" value="1"/>
</dbReference>
<dbReference type="InterPro" id="IPR050575">
    <property type="entry name" value="BMC_shell"/>
</dbReference>
<feature type="non-terminal residue" evidence="2">
    <location>
        <position position="1"/>
    </location>
</feature>
<feature type="domain" description="BMC" evidence="1">
    <location>
        <begin position="1"/>
        <end position="76"/>
    </location>
</feature>
<evidence type="ECO:0000313" key="2">
    <source>
        <dbReference type="EMBL" id="GAI78268.1"/>
    </source>
</evidence>
<dbReference type="Gene3D" id="3.30.70.1710">
    <property type="match status" value="1"/>
</dbReference>
<dbReference type="InterPro" id="IPR044872">
    <property type="entry name" value="CcmK/CsoS1_BMC"/>
</dbReference>
<dbReference type="Pfam" id="PF00936">
    <property type="entry name" value="BMC"/>
    <property type="match status" value="1"/>
</dbReference>
<dbReference type="CDD" id="cd07045">
    <property type="entry name" value="BMC_CcmK_like"/>
    <property type="match status" value="1"/>
</dbReference>
<dbReference type="AlphaFoldDB" id="X1RCH4"/>
<dbReference type="PANTHER" id="PTHR33941:SF11">
    <property type="entry name" value="BACTERIAL MICROCOMPARTMENT SHELL PROTEIN PDUJ"/>
    <property type="match status" value="1"/>
</dbReference>
<comment type="caution">
    <text evidence="2">The sequence shown here is derived from an EMBL/GenBank/DDBJ whole genome shotgun (WGS) entry which is preliminary data.</text>
</comment>
<evidence type="ECO:0000259" key="1">
    <source>
        <dbReference type="PROSITE" id="PS51930"/>
    </source>
</evidence>
<dbReference type="SMART" id="SM00877">
    <property type="entry name" value="BMC"/>
    <property type="match status" value="1"/>
</dbReference>
<organism evidence="2">
    <name type="scientific">marine sediment metagenome</name>
    <dbReference type="NCBI Taxonomy" id="412755"/>
    <lineage>
        <taxon>unclassified sequences</taxon>
        <taxon>metagenomes</taxon>
        <taxon>ecological metagenomes</taxon>
    </lineage>
</organism>
<proteinExistence type="predicted"/>
<gene>
    <name evidence="2" type="ORF">S12H4_13881</name>
</gene>
<dbReference type="PROSITE" id="PS51930">
    <property type="entry name" value="BMC_2"/>
    <property type="match status" value="1"/>
</dbReference>
<name>X1RCH4_9ZZZZ</name>
<reference evidence="2" key="1">
    <citation type="journal article" date="2014" name="Front. Microbiol.">
        <title>High frequency of phylogenetically diverse reductive dehalogenase-homologous genes in deep subseafloor sedimentary metagenomes.</title>
        <authorList>
            <person name="Kawai M."/>
            <person name="Futagami T."/>
            <person name="Toyoda A."/>
            <person name="Takaki Y."/>
            <person name="Nishi S."/>
            <person name="Hori S."/>
            <person name="Arai W."/>
            <person name="Tsubouchi T."/>
            <person name="Morono Y."/>
            <person name="Uchiyama I."/>
            <person name="Ito T."/>
            <person name="Fujiyama A."/>
            <person name="Inagaki F."/>
            <person name="Takami H."/>
        </authorList>
    </citation>
    <scope>NUCLEOTIDE SEQUENCE</scope>
    <source>
        <strain evidence="2">Expedition CK06-06</strain>
    </source>
</reference>
<accession>X1RCH4</accession>
<dbReference type="InterPro" id="IPR000249">
    <property type="entry name" value="BMC_dom"/>
</dbReference>
<sequence>FTGLAVATDAMLKSASVELLKQVSIGGGFITSIIVGDVGSVKAAVESGTEVAKSAGEFISSHIIPRPHEELKGLFK</sequence>
<dbReference type="InterPro" id="IPR037233">
    <property type="entry name" value="CcmK-like_sf"/>
</dbReference>